<sequence>MQRRAMLRLAGVAAIVGAAIDIVAPFLIYPRLTDPWPHLVYVAIDLLLLFGMLGVWSASGRKANVLGLGGFVLALLGVMLVRTSSAEIFGAASYVIASSVWSIGMVVWGIDLLRAKLFRIPAILWIAALVIGLVGIVLKDHGPVAHVAKMSFIVGFILAGLDLIRTREQSA</sequence>
<reference evidence="2 3" key="1">
    <citation type="submission" date="2022-04" db="EMBL/GenBank/DDBJ databases">
        <title>Genome sequence of soybean root-associated Caulobacter segnis RL271.</title>
        <authorList>
            <person name="Longley R."/>
            <person name="Bonito G."/>
            <person name="Trigodet F."/>
            <person name="Crosson S."/>
            <person name="Fiebig A."/>
        </authorList>
    </citation>
    <scope>NUCLEOTIDE SEQUENCE [LARGE SCALE GENOMIC DNA]</scope>
    <source>
        <strain evidence="2 3">RL271</strain>
    </source>
</reference>
<dbReference type="EMBL" id="CP096040">
    <property type="protein sequence ID" value="USQ96476.1"/>
    <property type="molecule type" value="Genomic_DNA"/>
</dbReference>
<feature type="transmembrane region" description="Helical" evidence="1">
    <location>
        <begin position="35"/>
        <end position="56"/>
    </location>
</feature>
<feature type="transmembrane region" description="Helical" evidence="1">
    <location>
        <begin position="63"/>
        <end position="82"/>
    </location>
</feature>
<evidence type="ECO:0000256" key="1">
    <source>
        <dbReference type="SAM" id="Phobius"/>
    </source>
</evidence>
<keyword evidence="1" id="KW-1133">Transmembrane helix</keyword>
<dbReference type="Proteomes" id="UP001057520">
    <property type="component" value="Chromosome"/>
</dbReference>
<feature type="transmembrane region" description="Helical" evidence="1">
    <location>
        <begin position="117"/>
        <end position="138"/>
    </location>
</feature>
<accession>A0ABY4ZV65</accession>
<proteinExistence type="predicted"/>
<feature type="transmembrane region" description="Helical" evidence="1">
    <location>
        <begin position="7"/>
        <end position="29"/>
    </location>
</feature>
<evidence type="ECO:0000313" key="3">
    <source>
        <dbReference type="Proteomes" id="UP001057520"/>
    </source>
</evidence>
<feature type="transmembrane region" description="Helical" evidence="1">
    <location>
        <begin position="88"/>
        <end position="110"/>
    </location>
</feature>
<keyword evidence="3" id="KW-1185">Reference proteome</keyword>
<keyword evidence="1" id="KW-0812">Transmembrane</keyword>
<gene>
    <name evidence="2" type="ORF">MZV50_02445</name>
</gene>
<feature type="transmembrane region" description="Helical" evidence="1">
    <location>
        <begin position="144"/>
        <end position="164"/>
    </location>
</feature>
<protein>
    <submittedName>
        <fullName evidence="2">Uncharacterized protein</fullName>
    </submittedName>
</protein>
<name>A0ABY4ZV65_9CAUL</name>
<keyword evidence="1" id="KW-0472">Membrane</keyword>
<evidence type="ECO:0000313" key="2">
    <source>
        <dbReference type="EMBL" id="USQ96476.1"/>
    </source>
</evidence>
<organism evidence="2 3">
    <name type="scientific">Caulobacter segnis</name>
    <dbReference type="NCBI Taxonomy" id="88688"/>
    <lineage>
        <taxon>Bacteria</taxon>
        <taxon>Pseudomonadati</taxon>
        <taxon>Pseudomonadota</taxon>
        <taxon>Alphaproteobacteria</taxon>
        <taxon>Caulobacterales</taxon>
        <taxon>Caulobacteraceae</taxon>
        <taxon>Caulobacter</taxon>
    </lineage>
</organism>